<keyword evidence="8 15" id="KW-0418">Kinase</keyword>
<dbReference type="OrthoDB" id="504170at2759"/>
<comment type="caution">
    <text evidence="15">The sequence shown here is derived from an EMBL/GenBank/DDBJ whole genome shotgun (WGS) entry which is preliminary data.</text>
</comment>
<dbReference type="Pfam" id="PF00069">
    <property type="entry name" value="Pkinase"/>
    <property type="match status" value="1"/>
</dbReference>
<comment type="catalytic activity">
    <reaction evidence="11">
        <text>L-seryl-[protein] + ATP = O-phospho-L-seryl-[protein] + ADP + H(+)</text>
        <dbReference type="Rhea" id="RHEA:17989"/>
        <dbReference type="Rhea" id="RHEA-COMP:9863"/>
        <dbReference type="Rhea" id="RHEA-COMP:11604"/>
        <dbReference type="ChEBI" id="CHEBI:15378"/>
        <dbReference type="ChEBI" id="CHEBI:29999"/>
        <dbReference type="ChEBI" id="CHEBI:30616"/>
        <dbReference type="ChEBI" id="CHEBI:83421"/>
        <dbReference type="ChEBI" id="CHEBI:456216"/>
        <dbReference type="EC" id="2.7.11.1"/>
    </reaction>
</comment>
<feature type="compositionally biased region" description="Basic residues" evidence="13">
    <location>
        <begin position="379"/>
        <end position="395"/>
    </location>
</feature>
<dbReference type="InterPro" id="IPR011009">
    <property type="entry name" value="Kinase-like_dom_sf"/>
</dbReference>
<dbReference type="Gene3D" id="1.10.510.10">
    <property type="entry name" value="Transferase(Phosphotransferase) domain 1"/>
    <property type="match status" value="1"/>
</dbReference>
<feature type="compositionally biased region" description="Low complexity" evidence="13">
    <location>
        <begin position="14"/>
        <end position="28"/>
    </location>
</feature>
<dbReference type="GO" id="GO:0004674">
    <property type="term" value="F:protein serine/threonine kinase activity"/>
    <property type="evidence" value="ECO:0007669"/>
    <property type="project" value="UniProtKB-KW"/>
</dbReference>
<keyword evidence="16" id="KW-1185">Reference proteome</keyword>
<dbReference type="GO" id="GO:0005524">
    <property type="term" value="F:ATP binding"/>
    <property type="evidence" value="ECO:0007669"/>
    <property type="project" value="UniProtKB-UniRule"/>
</dbReference>
<dbReference type="Pfam" id="PF16797">
    <property type="entry name" value="Fungal_KA1"/>
    <property type="match status" value="1"/>
</dbReference>
<organism evidence="15 16">
    <name type="scientific">Neolecta irregularis (strain DAH-3)</name>
    <dbReference type="NCBI Taxonomy" id="1198029"/>
    <lineage>
        <taxon>Eukaryota</taxon>
        <taxon>Fungi</taxon>
        <taxon>Dikarya</taxon>
        <taxon>Ascomycota</taxon>
        <taxon>Taphrinomycotina</taxon>
        <taxon>Neolectales</taxon>
        <taxon>Neolectaceae</taxon>
        <taxon>Neolecta</taxon>
    </lineage>
</organism>
<comment type="catalytic activity">
    <reaction evidence="10">
        <text>L-threonyl-[protein] + ATP = O-phospho-L-threonyl-[protein] + ADP + H(+)</text>
        <dbReference type="Rhea" id="RHEA:46608"/>
        <dbReference type="Rhea" id="RHEA-COMP:11060"/>
        <dbReference type="Rhea" id="RHEA-COMP:11605"/>
        <dbReference type="ChEBI" id="CHEBI:15378"/>
        <dbReference type="ChEBI" id="CHEBI:30013"/>
        <dbReference type="ChEBI" id="CHEBI:30616"/>
        <dbReference type="ChEBI" id="CHEBI:61977"/>
        <dbReference type="ChEBI" id="CHEBI:456216"/>
        <dbReference type="EC" id="2.7.11.1"/>
    </reaction>
</comment>
<keyword evidence="4" id="KW-0723">Serine/threonine-protein kinase</keyword>
<keyword evidence="9 12" id="KW-0067">ATP-binding</keyword>
<comment type="subcellular location">
    <subcellularLocation>
        <location evidence="1">Bud neck</location>
    </subcellularLocation>
</comment>
<accession>A0A1U7LNY2</accession>
<dbReference type="FunFam" id="1.10.510.10:FF:000394">
    <property type="entry name" value="Serine/threonine-protein kinase HSL1"/>
    <property type="match status" value="1"/>
</dbReference>
<dbReference type="GO" id="GO:0035556">
    <property type="term" value="P:intracellular signal transduction"/>
    <property type="evidence" value="ECO:0007669"/>
    <property type="project" value="TreeGrafter"/>
</dbReference>
<proteinExistence type="inferred from homology"/>
<keyword evidence="5" id="KW-0597">Phosphoprotein</keyword>
<evidence type="ECO:0000256" key="9">
    <source>
        <dbReference type="ARBA" id="ARBA00022840"/>
    </source>
</evidence>
<evidence type="ECO:0000256" key="12">
    <source>
        <dbReference type="PROSITE-ProRule" id="PRU10141"/>
    </source>
</evidence>
<dbReference type="EC" id="2.7.11.1" evidence="3"/>
<gene>
    <name evidence="15" type="ORF">NEOLI_003401</name>
</gene>
<feature type="domain" description="Protein kinase" evidence="14">
    <location>
        <begin position="34"/>
        <end position="285"/>
    </location>
</feature>
<dbReference type="Gene3D" id="3.30.310.220">
    <property type="entry name" value="Fungal kinase associated-1 domain"/>
    <property type="match status" value="1"/>
</dbReference>
<reference evidence="15 16" key="1">
    <citation type="submission" date="2016-04" db="EMBL/GenBank/DDBJ databases">
        <title>Evolutionary innovation and constraint leading to complex multicellularity in the Ascomycota.</title>
        <authorList>
            <person name="Cisse O."/>
            <person name="Nguyen A."/>
            <person name="Hewitt D.A."/>
            <person name="Jedd G."/>
            <person name="Stajich J.E."/>
        </authorList>
    </citation>
    <scope>NUCLEOTIDE SEQUENCE [LARGE SCALE GENOMIC DNA]</scope>
    <source>
        <strain evidence="15 16">DAH-3</strain>
    </source>
</reference>
<comment type="similarity">
    <text evidence="2">Belongs to the protein kinase superfamily. CAMK Ser/Thr protein kinase family. NIM1 subfamily.</text>
</comment>
<feature type="region of interest" description="Disordered" evidence="13">
    <location>
        <begin position="291"/>
        <end position="310"/>
    </location>
</feature>
<name>A0A1U7LNY2_NEOID</name>
<dbReference type="SUPFAM" id="SSF56112">
    <property type="entry name" value="Protein kinase-like (PK-like)"/>
    <property type="match status" value="1"/>
</dbReference>
<dbReference type="SMART" id="SM00220">
    <property type="entry name" value="S_TKc"/>
    <property type="match status" value="1"/>
</dbReference>
<dbReference type="PROSITE" id="PS00107">
    <property type="entry name" value="PROTEIN_KINASE_ATP"/>
    <property type="match status" value="1"/>
</dbReference>
<evidence type="ECO:0000256" key="3">
    <source>
        <dbReference type="ARBA" id="ARBA00012513"/>
    </source>
</evidence>
<feature type="binding site" evidence="12">
    <location>
        <position position="63"/>
    </location>
    <ligand>
        <name>ATP</name>
        <dbReference type="ChEBI" id="CHEBI:30616"/>
    </ligand>
</feature>
<dbReference type="PANTHER" id="PTHR24346">
    <property type="entry name" value="MAP/MICROTUBULE AFFINITY-REGULATING KINASE"/>
    <property type="match status" value="1"/>
</dbReference>
<dbReference type="OMA" id="ETIMSAY"/>
<feature type="region of interest" description="Disordered" evidence="13">
    <location>
        <begin position="1"/>
        <end position="28"/>
    </location>
</feature>
<dbReference type="Proteomes" id="UP000186594">
    <property type="component" value="Unassembled WGS sequence"/>
</dbReference>
<dbReference type="PANTHER" id="PTHR24346:SF82">
    <property type="entry name" value="KP78A-RELATED"/>
    <property type="match status" value="1"/>
</dbReference>
<dbReference type="PROSITE" id="PS00108">
    <property type="entry name" value="PROTEIN_KINASE_ST"/>
    <property type="match status" value="1"/>
</dbReference>
<evidence type="ECO:0000313" key="16">
    <source>
        <dbReference type="Proteomes" id="UP000186594"/>
    </source>
</evidence>
<dbReference type="InterPro" id="IPR008271">
    <property type="entry name" value="Ser/Thr_kinase_AS"/>
</dbReference>
<evidence type="ECO:0000256" key="6">
    <source>
        <dbReference type="ARBA" id="ARBA00022679"/>
    </source>
</evidence>
<protein>
    <recommendedName>
        <fullName evidence="3">non-specific serine/threonine protein kinase</fullName>
        <ecNumber evidence="3">2.7.11.1</ecNumber>
    </recommendedName>
</protein>
<dbReference type="EMBL" id="LXFE01000866">
    <property type="protein sequence ID" value="OLL24338.1"/>
    <property type="molecule type" value="Genomic_DNA"/>
</dbReference>
<dbReference type="InterPro" id="IPR031850">
    <property type="entry name" value="Fungal_KA1_dom"/>
</dbReference>
<dbReference type="CDD" id="cd14081">
    <property type="entry name" value="STKc_BRSK1_2"/>
    <property type="match status" value="1"/>
</dbReference>
<dbReference type="STRING" id="1198029.A0A1U7LNY2"/>
<evidence type="ECO:0000256" key="10">
    <source>
        <dbReference type="ARBA" id="ARBA00047899"/>
    </source>
</evidence>
<evidence type="ECO:0000256" key="4">
    <source>
        <dbReference type="ARBA" id="ARBA00022527"/>
    </source>
</evidence>
<keyword evidence="7 12" id="KW-0547">Nucleotide-binding</keyword>
<evidence type="ECO:0000256" key="7">
    <source>
        <dbReference type="ARBA" id="ARBA00022741"/>
    </source>
</evidence>
<dbReference type="InterPro" id="IPR043024">
    <property type="entry name" value="KA1_sf_fungal"/>
</dbReference>
<dbReference type="GO" id="GO:0005940">
    <property type="term" value="C:septin ring"/>
    <property type="evidence" value="ECO:0007669"/>
    <property type="project" value="UniProtKB-ARBA"/>
</dbReference>
<feature type="region of interest" description="Disordered" evidence="13">
    <location>
        <begin position="470"/>
        <end position="489"/>
    </location>
</feature>
<dbReference type="InterPro" id="IPR000719">
    <property type="entry name" value="Prot_kinase_dom"/>
</dbReference>
<evidence type="ECO:0000256" key="11">
    <source>
        <dbReference type="ARBA" id="ARBA00048679"/>
    </source>
</evidence>
<dbReference type="GO" id="GO:0005935">
    <property type="term" value="C:cellular bud neck"/>
    <property type="evidence" value="ECO:0007669"/>
    <property type="project" value="UniProtKB-SubCell"/>
</dbReference>
<dbReference type="AlphaFoldDB" id="A0A1U7LNY2"/>
<evidence type="ECO:0000256" key="5">
    <source>
        <dbReference type="ARBA" id="ARBA00022553"/>
    </source>
</evidence>
<keyword evidence="6" id="KW-0808">Transferase</keyword>
<sequence length="764" mass="85184">MVTSSPHRNSKRVSQASASSGTSAKSLSRQIGPWRLGRTLGRGSSGRVRLAKNATNGQLAAVKIVPKTGEKKGLPYGIEREVVIMKLIEHPNVMRLYDVWENRGELYLILEYIEGGELFDYLVRRGRLDEQEAVHYFRQVIAGIDYCHRFNICHRDLKPENLLMDKHKNIKIADFGMAALEPLGRMLETSCGSPHYASPEIVAGKTYHGAPSDIWSCGIILFALLTGHLPFDDENIRNLLLKVKAGQFVMPTDLSPEAKNLIWGMLDVDPKNRIDMKRILRHPLLNKYPSKAPITPVPPKPEQIDRPVRSRSEIDSEILKNLQTLWHGEKKEVIIDLLLSPEPNAEKTFYCLLIKYRHDHLENYEGSDSPTLSIPMKKSGSRARVTYRKHSRSSSKRGVTFARTNTNTTSKSRSPHGERRRQSILNPLESKKRRDQTAVMANRSTVGDPMVQQTRKVSAEFASECDVAFGTLSNPGSPKAPSRPLPPTPNETIMSAYLDEVVANLGRIDASPKLRGSIAIGGGRIPLIYEEEQFADAPEDVSIVEEQTRNILGEVSVNLPIRPRRVESSKLRISSLLQPGEGLSLPSPTVRAVSAPATTTTFHSPKNELVAKRPAPPAPKRSIFGTVKKKTSAPPTPVLESLENQQNETRNWFSKMLNIKPGNKTISTKSSAKICRRTLGEIFVQWNEMGVGIKADRIGDILRGKVDSRNAMKIKPVKFRVEVCDRVGGSQVIFIMEKGAASSFVRVVREVERELVDRGIITNV</sequence>
<dbReference type="InterPro" id="IPR017441">
    <property type="entry name" value="Protein_kinase_ATP_BS"/>
</dbReference>
<evidence type="ECO:0000256" key="8">
    <source>
        <dbReference type="ARBA" id="ARBA00022777"/>
    </source>
</evidence>
<evidence type="ECO:0000313" key="15">
    <source>
        <dbReference type="EMBL" id="OLL24338.1"/>
    </source>
</evidence>
<evidence type="ECO:0000256" key="13">
    <source>
        <dbReference type="SAM" id="MobiDB-lite"/>
    </source>
</evidence>
<feature type="region of interest" description="Disordered" evidence="13">
    <location>
        <begin position="366"/>
        <end position="436"/>
    </location>
</feature>
<evidence type="ECO:0000256" key="2">
    <source>
        <dbReference type="ARBA" id="ARBA00010791"/>
    </source>
</evidence>
<evidence type="ECO:0000256" key="1">
    <source>
        <dbReference type="ARBA" id="ARBA00004266"/>
    </source>
</evidence>
<evidence type="ECO:0000259" key="14">
    <source>
        <dbReference type="PROSITE" id="PS50011"/>
    </source>
</evidence>
<dbReference type="PROSITE" id="PS50011">
    <property type="entry name" value="PROTEIN_KINASE_DOM"/>
    <property type="match status" value="1"/>
</dbReference>